<proteinExistence type="inferred from homology"/>
<comment type="function">
    <text evidence="10">Catalyzes the reversible formation of acyl-phosphate (acyl-PO(4)) from acyl-[acyl-carrier-protein] (acyl-ACP). This enzyme utilizes acyl-ACP as fatty acyl donor, but not acyl-CoA.</text>
</comment>
<evidence type="ECO:0000256" key="7">
    <source>
        <dbReference type="ARBA" id="ARBA00023264"/>
    </source>
</evidence>
<evidence type="ECO:0000256" key="6">
    <source>
        <dbReference type="ARBA" id="ARBA00023209"/>
    </source>
</evidence>
<reference evidence="11" key="2">
    <citation type="journal article" date="2023" name="Pathogens">
        <title>Pathological Features and Genomic Characterization of an Actinobacillus equuli subsp. equuli Bearing Unique Virulence-Associated Genes from an Adult Horse with Pleuropneumonia.</title>
        <authorList>
            <person name="Kamali M."/>
            <person name="Carossino M."/>
            <person name="Del Piero F."/>
            <person name="Peak L."/>
            <person name="Mitchell M.S."/>
            <person name="Willette J."/>
            <person name="Baker R."/>
            <person name="Li F."/>
            <person name="Kenez A."/>
            <person name="Balasuriya U.B.R."/>
            <person name="Go Y.Y."/>
        </authorList>
    </citation>
    <scope>NUCLEOTIDE SEQUENCE</scope>
    <source>
        <strain evidence="11">4524</strain>
    </source>
</reference>
<dbReference type="Gene3D" id="3.40.718.10">
    <property type="entry name" value="Isopropylmalate Dehydrogenase"/>
    <property type="match status" value="1"/>
</dbReference>
<dbReference type="GO" id="GO:0043811">
    <property type="term" value="F:phosphate:acyl-[acyl carrier protein] acyltransferase activity"/>
    <property type="evidence" value="ECO:0007669"/>
    <property type="project" value="UniProtKB-UniRule"/>
</dbReference>
<organism evidence="11 12">
    <name type="scientific">Actinobacillus equuli subsp. equuli</name>
    <dbReference type="NCBI Taxonomy" id="202947"/>
    <lineage>
        <taxon>Bacteria</taxon>
        <taxon>Pseudomonadati</taxon>
        <taxon>Pseudomonadota</taxon>
        <taxon>Gammaproteobacteria</taxon>
        <taxon>Pasteurellales</taxon>
        <taxon>Pasteurellaceae</taxon>
        <taxon>Actinobacillus</taxon>
    </lineage>
</organism>
<evidence type="ECO:0000256" key="4">
    <source>
        <dbReference type="ARBA" id="ARBA00022679"/>
    </source>
</evidence>
<dbReference type="PANTHER" id="PTHR30100:SF1">
    <property type="entry name" value="PHOSPHATE ACYLTRANSFERASE"/>
    <property type="match status" value="1"/>
</dbReference>
<dbReference type="PIRSF" id="PIRSF002465">
    <property type="entry name" value="Phsphlp_syn_PlsX"/>
    <property type="match status" value="1"/>
</dbReference>
<keyword evidence="7 10" id="KW-1208">Phospholipid metabolism</keyword>
<evidence type="ECO:0000313" key="11">
    <source>
        <dbReference type="EMBL" id="MDE8035539.1"/>
    </source>
</evidence>
<keyword evidence="5 10" id="KW-0443">Lipid metabolism</keyword>
<dbReference type="SUPFAM" id="SSF53659">
    <property type="entry name" value="Isocitrate/Isopropylmalate dehydrogenase-like"/>
    <property type="match status" value="1"/>
</dbReference>
<keyword evidence="3 10" id="KW-0444">Lipid biosynthesis</keyword>
<protein>
    <recommendedName>
        <fullName evidence="8 10">Phosphate acyltransferase</fullName>
        <ecNumber evidence="8 10">2.3.1.274</ecNumber>
    </recommendedName>
    <alternativeName>
        <fullName evidence="10">Acyl-ACP phosphotransacylase</fullName>
    </alternativeName>
    <alternativeName>
        <fullName evidence="10">Acyl-[acyl-carrier-protein]--phosphate acyltransferase</fullName>
    </alternativeName>
    <alternativeName>
        <fullName evidence="10">Phosphate-acyl-ACP acyltransferase</fullName>
    </alternativeName>
</protein>
<dbReference type="InterPro" id="IPR012281">
    <property type="entry name" value="Phospholipid_synth_PlsX-like"/>
</dbReference>
<comment type="similarity">
    <text evidence="10">Belongs to the PlsX family.</text>
</comment>
<keyword evidence="2 10" id="KW-0963">Cytoplasm</keyword>
<comment type="pathway">
    <text evidence="10">Lipid metabolism; phospholipid metabolism.</text>
</comment>
<evidence type="ECO:0000256" key="3">
    <source>
        <dbReference type="ARBA" id="ARBA00022516"/>
    </source>
</evidence>
<gene>
    <name evidence="10 11" type="primary">plsX</name>
    <name evidence="11" type="ORF">OQ257_10250</name>
</gene>
<evidence type="ECO:0000313" key="12">
    <source>
        <dbReference type="Proteomes" id="UP001142444"/>
    </source>
</evidence>
<keyword evidence="4 10" id="KW-0808">Transferase</keyword>
<comment type="subunit">
    <text evidence="9 10">Homodimer. Probably interacts with PlsY.</text>
</comment>
<dbReference type="Proteomes" id="UP001142444">
    <property type="component" value="Unassembled WGS sequence"/>
</dbReference>
<dbReference type="EC" id="2.3.1.274" evidence="8 10"/>
<comment type="caution">
    <text evidence="11">The sequence shown here is derived from an EMBL/GenBank/DDBJ whole genome shotgun (WGS) entry which is preliminary data.</text>
</comment>
<keyword evidence="12" id="KW-1185">Reference proteome</keyword>
<keyword evidence="6 10" id="KW-0594">Phospholipid biosynthesis</keyword>
<evidence type="ECO:0000256" key="2">
    <source>
        <dbReference type="ARBA" id="ARBA00022490"/>
    </source>
</evidence>
<dbReference type="PANTHER" id="PTHR30100">
    <property type="entry name" value="FATTY ACID/PHOSPHOLIPID SYNTHESIS PROTEIN PLSX"/>
    <property type="match status" value="1"/>
</dbReference>
<name>A0A9X4G843_ACTEU</name>
<evidence type="ECO:0000256" key="5">
    <source>
        <dbReference type="ARBA" id="ARBA00023098"/>
    </source>
</evidence>
<dbReference type="GO" id="GO:0006633">
    <property type="term" value="P:fatty acid biosynthetic process"/>
    <property type="evidence" value="ECO:0007669"/>
    <property type="project" value="UniProtKB-UniRule"/>
</dbReference>
<dbReference type="Pfam" id="PF02504">
    <property type="entry name" value="FA_synthesis"/>
    <property type="match status" value="1"/>
</dbReference>
<evidence type="ECO:0000256" key="1">
    <source>
        <dbReference type="ARBA" id="ARBA00001232"/>
    </source>
</evidence>
<comment type="catalytic activity">
    <reaction evidence="1 10">
        <text>a fatty acyl-[ACP] + phosphate = an acyl phosphate + holo-[ACP]</text>
        <dbReference type="Rhea" id="RHEA:42292"/>
        <dbReference type="Rhea" id="RHEA-COMP:9685"/>
        <dbReference type="Rhea" id="RHEA-COMP:14125"/>
        <dbReference type="ChEBI" id="CHEBI:43474"/>
        <dbReference type="ChEBI" id="CHEBI:59918"/>
        <dbReference type="ChEBI" id="CHEBI:64479"/>
        <dbReference type="ChEBI" id="CHEBI:138651"/>
        <dbReference type="EC" id="2.3.1.274"/>
    </reaction>
</comment>
<dbReference type="EMBL" id="JAPHVQ010000011">
    <property type="protein sequence ID" value="MDE8035539.1"/>
    <property type="molecule type" value="Genomic_DNA"/>
</dbReference>
<evidence type="ECO:0000256" key="8">
    <source>
        <dbReference type="ARBA" id="ARBA00024069"/>
    </source>
</evidence>
<dbReference type="HAMAP" id="MF_00019">
    <property type="entry name" value="PlsX"/>
    <property type="match status" value="1"/>
</dbReference>
<sequence length="344" mass="37654">MNRLTLALDVMGGDFGPRVTIPALSLALAKNPMLSFILFGDQRQASPFLNVLPNDQLKRIQFVHTPHTIDANLPFMQALRKSKGSSMRLALEAVANGEAQGCISGGNTAALMGLAKILIEPLPNIKRPALATLIPSMDGKSSVMLDLGANVEADSDLLIQFAEMGNIFAEVMLDLVYPRLALLNIGVENSKGTQTIRNTDKRLQQRNDLNYIGFLESDKLMNHMADVIVCDGFTGNIALKAVEGAAKNILSLLKRSSEGSFICQSAKRYLLRAIFYRSYRKLQQINPDRHNGATLLGLSSVVVKSHGGASTNAYFYAIDHAIGQIQRQIPDKIWQGLNKLHQNL</sequence>
<dbReference type="RefSeq" id="WP_275218375.1">
    <property type="nucleotide sequence ID" value="NZ_JAPHVQ010000011.1"/>
</dbReference>
<reference evidence="11" key="1">
    <citation type="submission" date="2022-11" db="EMBL/GenBank/DDBJ databases">
        <authorList>
            <person name="Kamali M."/>
            <person name="Peak L."/>
            <person name="Go Y.Y."/>
            <person name="Balasuriya U.B.R."/>
            <person name="Carossino M."/>
        </authorList>
    </citation>
    <scope>NUCLEOTIDE SEQUENCE</scope>
    <source>
        <strain evidence="11">4524</strain>
    </source>
</reference>
<dbReference type="InterPro" id="IPR003664">
    <property type="entry name" value="FA_synthesis"/>
</dbReference>
<keyword evidence="11" id="KW-0012">Acyltransferase</keyword>
<dbReference type="AlphaFoldDB" id="A0A9X4G843"/>
<comment type="subcellular location">
    <subcellularLocation>
        <location evidence="10">Cytoplasm</location>
    </subcellularLocation>
    <text evidence="10">Associated with the membrane possibly through PlsY.</text>
</comment>
<accession>A0A9X4G843</accession>
<evidence type="ECO:0000256" key="10">
    <source>
        <dbReference type="HAMAP-Rule" id="MF_00019"/>
    </source>
</evidence>
<dbReference type="NCBIfam" id="TIGR00182">
    <property type="entry name" value="plsX"/>
    <property type="match status" value="1"/>
</dbReference>
<evidence type="ECO:0000256" key="9">
    <source>
        <dbReference type="ARBA" id="ARBA00046608"/>
    </source>
</evidence>
<dbReference type="GO" id="GO:0005737">
    <property type="term" value="C:cytoplasm"/>
    <property type="evidence" value="ECO:0007669"/>
    <property type="project" value="UniProtKB-SubCell"/>
</dbReference>
<dbReference type="GO" id="GO:0008654">
    <property type="term" value="P:phospholipid biosynthetic process"/>
    <property type="evidence" value="ECO:0007669"/>
    <property type="project" value="UniProtKB-KW"/>
</dbReference>